<dbReference type="PaxDb" id="1435377-SUSAZ_02930"/>
<dbReference type="GeneID" id="14551169"/>
<dbReference type="EMBL" id="CP013695">
    <property type="protein sequence ID" value="ALU31768.1"/>
    <property type="molecule type" value="Genomic_DNA"/>
</dbReference>
<accession>A0A0U3GU08</accession>
<evidence type="ECO:0000313" key="2">
    <source>
        <dbReference type="EMBL" id="ALU31768.1"/>
    </source>
</evidence>
<keyword evidence="2" id="KW-0378">Hydrolase</keyword>
<name>A0A0U3GU08_9CREN</name>
<protein>
    <submittedName>
        <fullName evidence="2">Exonuclease</fullName>
    </submittedName>
</protein>
<dbReference type="EMBL" id="CP013694">
    <property type="protein sequence ID" value="ALU29042.1"/>
    <property type="molecule type" value="Genomic_DNA"/>
</dbReference>
<dbReference type="InterPro" id="IPR018665">
    <property type="entry name" value="DUF2122_RecB-nuclease-rel"/>
</dbReference>
<dbReference type="GO" id="GO:0004527">
    <property type="term" value="F:exonuclease activity"/>
    <property type="evidence" value="ECO:0007669"/>
    <property type="project" value="UniProtKB-KW"/>
</dbReference>
<dbReference type="OrthoDB" id="18579at2157"/>
<keyword evidence="2" id="KW-0269">Exonuclease</keyword>
<dbReference type="OMA" id="TKTVFGM"/>
<dbReference type="Proteomes" id="UP000060043">
    <property type="component" value="Chromosome"/>
</dbReference>
<dbReference type="Proteomes" id="UP000065473">
    <property type="component" value="Chromosome"/>
</dbReference>
<dbReference type="Pfam" id="PF09895">
    <property type="entry name" value="DUF2122"/>
    <property type="match status" value="1"/>
</dbReference>
<keyword evidence="2" id="KW-0540">Nuclease</keyword>
<proteinExistence type="predicted"/>
<dbReference type="STRING" id="1435377.SUSAZ_02930"/>
<evidence type="ECO:0000313" key="4">
    <source>
        <dbReference type="Proteomes" id="UP000065473"/>
    </source>
</evidence>
<reference evidence="3 4" key="1">
    <citation type="submission" date="2015-12" db="EMBL/GenBank/DDBJ databases">
        <title>A stable core within a dynamic pangenome in Sulfolobus acidocaldarius.</title>
        <authorList>
            <person name="Anderson R."/>
            <person name="Kouris A."/>
            <person name="Seward C."/>
            <person name="Campbell K."/>
            <person name="Whitaker R."/>
        </authorList>
    </citation>
    <scope>NUCLEOTIDE SEQUENCE [LARGE SCALE GENOMIC DNA]</scope>
    <source>
        <strain evidence="1 4">GG12-C01-09</strain>
        <strain evidence="2 3">NG05B_CO5_07</strain>
    </source>
</reference>
<gene>
    <name evidence="1" type="ORF">ATY89_03150</name>
    <name evidence="2" type="ORF">ATZ20_06175</name>
</gene>
<organism evidence="2 3">
    <name type="scientific">Sulfolobus acidocaldarius</name>
    <dbReference type="NCBI Taxonomy" id="2285"/>
    <lineage>
        <taxon>Archaea</taxon>
        <taxon>Thermoproteota</taxon>
        <taxon>Thermoprotei</taxon>
        <taxon>Sulfolobales</taxon>
        <taxon>Sulfolobaceae</taxon>
        <taxon>Sulfolobus</taxon>
    </lineage>
</organism>
<dbReference type="AlphaFoldDB" id="A0A0U3GU08"/>
<sequence>MAKLIPVLHNVTSAQKLIDFAKLVFSLNINYLVATKVGGVASNVGVPEVNKLAFKLGKTFISLPDLKDAIELLSPDLVILLTSQAQKILETQVFNDKNKIMLVFSGIENGFSKIDLSLGENYKLRNIDVEISPIASIAVIHSCILHEEFKNG</sequence>
<evidence type="ECO:0000313" key="3">
    <source>
        <dbReference type="Proteomes" id="UP000060043"/>
    </source>
</evidence>
<evidence type="ECO:0000313" key="1">
    <source>
        <dbReference type="EMBL" id="ALU29042.1"/>
    </source>
</evidence>
<dbReference type="RefSeq" id="WP_011277536.1">
    <property type="nucleotide sequence ID" value="NZ_BHWZ01000001.1"/>
</dbReference>